<feature type="region of interest" description="Disordered" evidence="1">
    <location>
        <begin position="1"/>
        <end position="153"/>
    </location>
</feature>
<accession>A0A194SCP8</accession>
<feature type="compositionally biased region" description="Low complexity" evidence="1">
    <location>
        <begin position="275"/>
        <end position="347"/>
    </location>
</feature>
<dbReference type="OMA" id="CMFENIP"/>
<protein>
    <recommendedName>
        <fullName evidence="2">RanBD1 domain-containing protein</fullName>
    </recommendedName>
</protein>
<name>A0A194SCP8_RHOGW</name>
<feature type="compositionally biased region" description="Low complexity" evidence="1">
    <location>
        <begin position="98"/>
        <end position="120"/>
    </location>
</feature>
<feature type="compositionally biased region" description="Low complexity" evidence="1">
    <location>
        <begin position="248"/>
        <end position="257"/>
    </location>
</feature>
<dbReference type="AlphaFoldDB" id="A0A194SCP8"/>
<dbReference type="OrthoDB" id="185618at2759"/>
<feature type="compositionally biased region" description="Low complexity" evidence="1">
    <location>
        <begin position="409"/>
        <end position="448"/>
    </location>
</feature>
<reference evidence="3 4" key="1">
    <citation type="journal article" date="2015" name="Front. Microbiol.">
        <title>Genome sequence of the plant growth promoting endophytic yeast Rhodotorula graminis WP1.</title>
        <authorList>
            <person name="Firrincieli A."/>
            <person name="Otillar R."/>
            <person name="Salamov A."/>
            <person name="Schmutz J."/>
            <person name="Khan Z."/>
            <person name="Redman R.S."/>
            <person name="Fleck N.D."/>
            <person name="Lindquist E."/>
            <person name="Grigoriev I.V."/>
            <person name="Doty S.L."/>
        </authorList>
    </citation>
    <scope>NUCLEOTIDE SEQUENCE [LARGE SCALE GENOMIC DNA]</scope>
    <source>
        <strain evidence="3 4">WP1</strain>
    </source>
</reference>
<dbReference type="InterPro" id="IPR011993">
    <property type="entry name" value="PH-like_dom_sf"/>
</dbReference>
<dbReference type="SUPFAM" id="SSF50729">
    <property type="entry name" value="PH domain-like"/>
    <property type="match status" value="1"/>
</dbReference>
<dbReference type="PANTHER" id="PTHR23138">
    <property type="entry name" value="RAN BINDING PROTEIN"/>
    <property type="match status" value="1"/>
</dbReference>
<evidence type="ECO:0000259" key="2">
    <source>
        <dbReference type="PROSITE" id="PS50196"/>
    </source>
</evidence>
<proteinExistence type="predicted"/>
<keyword evidence="4" id="KW-1185">Reference proteome</keyword>
<dbReference type="Pfam" id="PF00638">
    <property type="entry name" value="Ran_BP1"/>
    <property type="match status" value="1"/>
</dbReference>
<evidence type="ECO:0000256" key="1">
    <source>
        <dbReference type="SAM" id="MobiDB-lite"/>
    </source>
</evidence>
<feature type="region of interest" description="Disordered" evidence="1">
    <location>
        <begin position="409"/>
        <end position="452"/>
    </location>
</feature>
<feature type="domain" description="RanBD1" evidence="2">
    <location>
        <begin position="451"/>
        <end position="533"/>
    </location>
</feature>
<dbReference type="InterPro" id="IPR000156">
    <property type="entry name" value="Ran_bind_dom"/>
</dbReference>
<dbReference type="RefSeq" id="XP_018274557.1">
    <property type="nucleotide sequence ID" value="XM_018415583.1"/>
</dbReference>
<feature type="compositionally biased region" description="Basic and acidic residues" evidence="1">
    <location>
        <begin position="121"/>
        <end position="133"/>
    </location>
</feature>
<dbReference type="Gene3D" id="2.30.29.30">
    <property type="entry name" value="Pleckstrin-homology domain (PH domain)/Phosphotyrosine-binding domain (PTB)"/>
    <property type="match status" value="1"/>
</dbReference>
<dbReference type="InterPro" id="IPR045255">
    <property type="entry name" value="RanBP1-like"/>
</dbReference>
<sequence length="577" mass="59090">MESERENDPSATTAPGAAPPPAAESAAPPRTPADAAAQEELVRHKRPRAALDPSTPKGDEDESKRLSGSTPVAKKGRVEGDEDIVSDNDRATSPPPAAAAASSRPTTPTNTSSSVVPPATEGKDTKQLRERVQALKPPGQTAENEGEAHDADVEIAEVADEVAASAAKLGDEQDKKEEKDVEIAEVAAEVGKSAQNLAKEDERDMQDVEDGVGEGVSKAKADVAAEVGESAAKVQAQDERIADDASEVAEAAVAAPEETPKPSTAVAPFEPKPQSTFASYSSTASPFSAFASSASPLSSLSTPTKPAAEAQKPKAKSAFTASPFLSTTAPPATPSASSSTATSTSKASDLKADVKPAGERPTTPFTKSAATTNLAAASPFSAFSASSGFASATKSSGASAFSAFSAAPSAFSSVPPTPAKPSAAGGEAADASSSADAGGASAGAPNDADAPERVVYTKQETVTGEEEERLLHSVRCKLYAMNEGQWAERGTGNLKLNETNKDDGNKGARLLMRADATHRLLLNAPLFKAFSIEVHSEKYVRFSVIEGSTPTSYMLRLGNPAAASTLVQAVQDKVATL</sequence>
<dbReference type="PROSITE" id="PS50196">
    <property type="entry name" value="RANBD1"/>
    <property type="match status" value="1"/>
</dbReference>
<dbReference type="GeneID" id="28976031"/>
<dbReference type="CDD" id="cd13180">
    <property type="entry name" value="RanBD_RanBP3"/>
    <property type="match status" value="1"/>
</dbReference>
<dbReference type="SMART" id="SM00160">
    <property type="entry name" value="RanBD"/>
    <property type="match status" value="1"/>
</dbReference>
<gene>
    <name evidence="3" type="ORF">RHOBADRAFT_50967</name>
</gene>
<evidence type="ECO:0000313" key="4">
    <source>
        <dbReference type="Proteomes" id="UP000053890"/>
    </source>
</evidence>
<evidence type="ECO:0000313" key="3">
    <source>
        <dbReference type="EMBL" id="KPV78508.1"/>
    </source>
</evidence>
<dbReference type="STRING" id="578459.A0A194SCP8"/>
<feature type="region of interest" description="Disordered" evidence="1">
    <location>
        <begin position="191"/>
        <end position="368"/>
    </location>
</feature>
<dbReference type="EMBL" id="KQ474073">
    <property type="protein sequence ID" value="KPV78508.1"/>
    <property type="molecule type" value="Genomic_DNA"/>
</dbReference>
<feature type="compositionally biased region" description="Low complexity" evidence="1">
    <location>
        <begin position="23"/>
        <end position="36"/>
    </location>
</feature>
<dbReference type="Proteomes" id="UP000053890">
    <property type="component" value="Unassembled WGS sequence"/>
</dbReference>
<organism evidence="3 4">
    <name type="scientific">Rhodotorula graminis (strain WP1)</name>
    <dbReference type="NCBI Taxonomy" id="578459"/>
    <lineage>
        <taxon>Eukaryota</taxon>
        <taxon>Fungi</taxon>
        <taxon>Dikarya</taxon>
        <taxon>Basidiomycota</taxon>
        <taxon>Pucciniomycotina</taxon>
        <taxon>Microbotryomycetes</taxon>
        <taxon>Sporidiobolales</taxon>
        <taxon>Sporidiobolaceae</taxon>
        <taxon>Rhodotorula</taxon>
    </lineage>
</organism>
<feature type="compositionally biased region" description="Basic and acidic residues" evidence="1">
    <location>
        <begin position="348"/>
        <end position="358"/>
    </location>
</feature>